<gene>
    <name evidence="1" type="ORF">QAD02_008165</name>
</gene>
<name>A0ACC2N5R6_9HYME</name>
<dbReference type="EMBL" id="CM056744">
    <property type="protein sequence ID" value="KAJ8666503.1"/>
    <property type="molecule type" value="Genomic_DNA"/>
</dbReference>
<sequence length="181" mass="20531">MNLLVSKIESSANSLQHWSNDSVASDNWDTPSTGSHESKSIRSDYFDARGTIERTPLPSGINGVYPISISKAVQDSLIRYDSESDESALPIDQPEGQLNEDPVMRAQVSVEEIPKSRAELIDVRRQVSPFMDLLHDCGFRNALDDVISCREINEWQTTQLRIERRLIDDDHDANEYIIQVR</sequence>
<evidence type="ECO:0000313" key="2">
    <source>
        <dbReference type="Proteomes" id="UP001239111"/>
    </source>
</evidence>
<evidence type="ECO:0000313" key="1">
    <source>
        <dbReference type="EMBL" id="KAJ8666503.1"/>
    </source>
</evidence>
<keyword evidence="2" id="KW-1185">Reference proteome</keyword>
<reference evidence="1" key="1">
    <citation type="submission" date="2023-04" db="EMBL/GenBank/DDBJ databases">
        <title>A chromosome-level genome assembly of the parasitoid wasp Eretmocerus hayati.</title>
        <authorList>
            <person name="Zhong Y."/>
            <person name="Liu S."/>
            <person name="Liu Y."/>
        </authorList>
    </citation>
    <scope>NUCLEOTIDE SEQUENCE</scope>
    <source>
        <strain evidence="1">ZJU_SS_LIU_2023</strain>
    </source>
</reference>
<accession>A0ACC2N5R6</accession>
<proteinExistence type="predicted"/>
<dbReference type="Proteomes" id="UP001239111">
    <property type="component" value="Chromosome 4"/>
</dbReference>
<comment type="caution">
    <text evidence="1">The sequence shown here is derived from an EMBL/GenBank/DDBJ whole genome shotgun (WGS) entry which is preliminary data.</text>
</comment>
<organism evidence="1 2">
    <name type="scientific">Eretmocerus hayati</name>
    <dbReference type="NCBI Taxonomy" id="131215"/>
    <lineage>
        <taxon>Eukaryota</taxon>
        <taxon>Metazoa</taxon>
        <taxon>Ecdysozoa</taxon>
        <taxon>Arthropoda</taxon>
        <taxon>Hexapoda</taxon>
        <taxon>Insecta</taxon>
        <taxon>Pterygota</taxon>
        <taxon>Neoptera</taxon>
        <taxon>Endopterygota</taxon>
        <taxon>Hymenoptera</taxon>
        <taxon>Apocrita</taxon>
        <taxon>Proctotrupomorpha</taxon>
        <taxon>Chalcidoidea</taxon>
        <taxon>Aphelinidae</taxon>
        <taxon>Aphelininae</taxon>
        <taxon>Eretmocerus</taxon>
    </lineage>
</organism>
<protein>
    <submittedName>
        <fullName evidence="1">Uncharacterized protein</fullName>
    </submittedName>
</protein>